<evidence type="ECO:0000313" key="2">
    <source>
        <dbReference type="EMBL" id="WXK40659.1"/>
    </source>
</evidence>
<sequence>MALLANTSRFSLVFALAAAGVTVANAQSVNQLSPIERLPDVVQFGVPRDAKFVFCDGEDCPERSIKHLHIPPPPLPMPQPQSVQMLTELSRGSRASQAGTCETQAKAQKVNVEVRMQTRPYEVIGFAVFAYSQRKVPKYRESYFS</sequence>
<feature type="chain" id="PRO_5046135244" description="Secreted protein" evidence="1">
    <location>
        <begin position="27"/>
        <end position="145"/>
    </location>
</feature>
<dbReference type="EMBL" id="CP062177">
    <property type="protein sequence ID" value="WXK40659.1"/>
    <property type="molecule type" value="Genomic_DNA"/>
</dbReference>
<keyword evidence="2" id="KW-0614">Plasmid</keyword>
<name>A0ABZ2PZT0_9BURK</name>
<reference evidence="2 3" key="1">
    <citation type="submission" date="2020-09" db="EMBL/GenBank/DDBJ databases">
        <title>Genome sequences of Mycetohabitans spp.</title>
        <authorList>
            <person name="Carter M.E."/>
            <person name="Carpenter S.C.D."/>
            <person name="Bogdanove A.J."/>
        </authorList>
    </citation>
    <scope>NUCLEOTIDE SEQUENCE [LARGE SCALE GENOMIC DNA]</scope>
    <source>
        <strain evidence="2 3">B12</strain>
        <plasmid evidence="2 3">unnamed</plasmid>
    </source>
</reference>
<feature type="signal peptide" evidence="1">
    <location>
        <begin position="1"/>
        <end position="26"/>
    </location>
</feature>
<accession>A0ABZ2PZT0</accession>
<organism evidence="2 3">
    <name type="scientific">Mycetohabitans rhizoxinica</name>
    <dbReference type="NCBI Taxonomy" id="412963"/>
    <lineage>
        <taxon>Bacteria</taxon>
        <taxon>Pseudomonadati</taxon>
        <taxon>Pseudomonadota</taxon>
        <taxon>Betaproteobacteria</taxon>
        <taxon>Burkholderiales</taxon>
        <taxon>Burkholderiaceae</taxon>
        <taxon>Mycetohabitans</taxon>
    </lineage>
</organism>
<keyword evidence="3" id="KW-1185">Reference proteome</keyword>
<keyword evidence="1" id="KW-0732">Signal</keyword>
<dbReference type="Proteomes" id="UP001493153">
    <property type="component" value="Plasmid unnamed"/>
</dbReference>
<gene>
    <name evidence="2" type="ORF">IHE29_15930</name>
</gene>
<evidence type="ECO:0008006" key="4">
    <source>
        <dbReference type="Google" id="ProtNLM"/>
    </source>
</evidence>
<evidence type="ECO:0000256" key="1">
    <source>
        <dbReference type="SAM" id="SignalP"/>
    </source>
</evidence>
<protein>
    <recommendedName>
        <fullName evidence="4">Secreted protein</fullName>
    </recommendedName>
</protein>
<proteinExistence type="predicted"/>
<dbReference type="RefSeq" id="WP_338911969.1">
    <property type="nucleotide sequence ID" value="NZ_CP062177.1"/>
</dbReference>
<evidence type="ECO:0000313" key="3">
    <source>
        <dbReference type="Proteomes" id="UP001493153"/>
    </source>
</evidence>
<geneLocation type="plasmid" evidence="2 3">
    <name>unnamed</name>
</geneLocation>